<feature type="region of interest" description="Disordered" evidence="1">
    <location>
        <begin position="361"/>
        <end position="423"/>
    </location>
</feature>
<keyword evidence="3" id="KW-1185">Reference proteome</keyword>
<proteinExistence type="predicted"/>
<protein>
    <submittedName>
        <fullName evidence="2">Uncharacterized protein</fullName>
    </submittedName>
</protein>
<dbReference type="EMBL" id="CP099420">
    <property type="protein sequence ID" value="USW50907.1"/>
    <property type="molecule type" value="Genomic_DNA"/>
</dbReference>
<evidence type="ECO:0000256" key="1">
    <source>
        <dbReference type="SAM" id="MobiDB-lite"/>
    </source>
</evidence>
<dbReference type="AlphaFoldDB" id="A0A9Q9ARV2"/>
<reference evidence="2" key="1">
    <citation type="submission" date="2022-06" db="EMBL/GenBank/DDBJ databases">
        <title>Complete genome sequences of two strains of the flax pathogen Septoria linicola.</title>
        <authorList>
            <person name="Lapalu N."/>
            <person name="Simon A."/>
            <person name="Demenou B."/>
            <person name="Paumier D."/>
            <person name="Guillot M.-P."/>
            <person name="Gout L."/>
            <person name="Valade R."/>
        </authorList>
    </citation>
    <scope>NUCLEOTIDE SEQUENCE</scope>
    <source>
        <strain evidence="2">SE15195</strain>
    </source>
</reference>
<evidence type="ECO:0000313" key="3">
    <source>
        <dbReference type="Proteomes" id="UP001056384"/>
    </source>
</evidence>
<sequence length="423" mass="48475">MRQQFFRYIEDNMKQPHHRDFPILIDAIDKLKAGCTRSLTFLFPGDVLKNCLTTWASRITVSTVSFTQGEQFQHLSVHYGHLTGGRSQNAFVLAKLMTTLASMRIDVRKPDSAEADMAVARGGLEQYPRNEADVLPEGYFYVTWDEPYHQNRHKDIQMKWTPDPSKRTRNLHATKTLTPHLATSSLENPGKWFAVDRIQLVYQHDPTNPQESRCLAMEFPIDEDFNTELRFDIYFSRVAHKNGHALWSSDGAIKSEFTKFRVQLTDVDVDWSSHNFERYLNEGKSYFNVQGLIEVSGSAQQLHLTVKLLAPDQIIKYHESSSSKQQDDLDLCPDTKVEHKIIATVRSEIWHTHRSHKLAVGSHAPIAVRDKDKDRSSARDGKKRRFDDRTTPSMSKRTKANPRMTGPELTAGAQQRGGREIPL</sequence>
<accession>A0A9Q9ARV2</accession>
<organism evidence="2 3">
    <name type="scientific">Septoria linicola</name>
    <dbReference type="NCBI Taxonomy" id="215465"/>
    <lineage>
        <taxon>Eukaryota</taxon>
        <taxon>Fungi</taxon>
        <taxon>Dikarya</taxon>
        <taxon>Ascomycota</taxon>
        <taxon>Pezizomycotina</taxon>
        <taxon>Dothideomycetes</taxon>
        <taxon>Dothideomycetidae</taxon>
        <taxon>Mycosphaerellales</taxon>
        <taxon>Mycosphaerellaceae</taxon>
        <taxon>Septoria</taxon>
    </lineage>
</organism>
<dbReference type="Proteomes" id="UP001056384">
    <property type="component" value="Chromosome 3"/>
</dbReference>
<feature type="compositionally biased region" description="Basic and acidic residues" evidence="1">
    <location>
        <begin position="368"/>
        <end position="390"/>
    </location>
</feature>
<name>A0A9Q9ARV2_9PEZI</name>
<gene>
    <name evidence="2" type="ORF">Slin15195_G042260</name>
</gene>
<evidence type="ECO:0000313" key="2">
    <source>
        <dbReference type="EMBL" id="USW50907.1"/>
    </source>
</evidence>